<comment type="caution">
    <text evidence="1">The sequence shown here is derived from an EMBL/GenBank/DDBJ whole genome shotgun (WGS) entry which is preliminary data.</text>
</comment>
<dbReference type="EMBL" id="JABACJ020000002">
    <property type="protein sequence ID" value="MBU3874980.1"/>
    <property type="molecule type" value="Genomic_DNA"/>
</dbReference>
<dbReference type="InterPro" id="IPR000150">
    <property type="entry name" value="Cof"/>
</dbReference>
<dbReference type="Proteomes" id="UP000723714">
    <property type="component" value="Unassembled WGS sequence"/>
</dbReference>
<keyword evidence="2" id="KW-1185">Reference proteome</keyword>
<dbReference type="SFLD" id="SFLDG01140">
    <property type="entry name" value="C2.B:_Phosphomannomutase_and_P"/>
    <property type="match status" value="1"/>
</dbReference>
<organism evidence="1 2">
    <name type="scientific">Faecalicatena faecalis</name>
    <dbReference type="NCBI Taxonomy" id="2726362"/>
    <lineage>
        <taxon>Bacteria</taxon>
        <taxon>Bacillati</taxon>
        <taxon>Bacillota</taxon>
        <taxon>Clostridia</taxon>
        <taxon>Lachnospirales</taxon>
        <taxon>Lachnospiraceae</taxon>
        <taxon>Faecalicatena</taxon>
    </lineage>
</organism>
<name>A0ABS6D0E6_9FIRM</name>
<evidence type="ECO:0000313" key="1">
    <source>
        <dbReference type="EMBL" id="MBU3874980.1"/>
    </source>
</evidence>
<reference evidence="1 2" key="1">
    <citation type="submission" date="2021-06" db="EMBL/GenBank/DDBJ databases">
        <title>Faecalicatena sp. nov. isolated from porcine feces.</title>
        <authorList>
            <person name="Oh B.S."/>
            <person name="Lee J.H."/>
        </authorList>
    </citation>
    <scope>NUCLEOTIDE SEQUENCE [LARGE SCALE GENOMIC DNA]</scope>
    <source>
        <strain evidence="1 2">AGMB00832</strain>
    </source>
</reference>
<dbReference type="Pfam" id="PF08282">
    <property type="entry name" value="Hydrolase_3"/>
    <property type="match status" value="1"/>
</dbReference>
<dbReference type="SFLD" id="SFLDS00003">
    <property type="entry name" value="Haloacid_Dehalogenase"/>
    <property type="match status" value="1"/>
</dbReference>
<keyword evidence="1" id="KW-0378">Hydrolase</keyword>
<evidence type="ECO:0000313" key="2">
    <source>
        <dbReference type="Proteomes" id="UP000723714"/>
    </source>
</evidence>
<dbReference type="GO" id="GO:0016787">
    <property type="term" value="F:hydrolase activity"/>
    <property type="evidence" value="ECO:0007669"/>
    <property type="project" value="UniProtKB-KW"/>
</dbReference>
<dbReference type="PANTHER" id="PTHR10000:SF8">
    <property type="entry name" value="HAD SUPERFAMILY HYDROLASE-LIKE, TYPE 3"/>
    <property type="match status" value="1"/>
</dbReference>
<proteinExistence type="predicted"/>
<dbReference type="NCBIfam" id="TIGR00099">
    <property type="entry name" value="Cof-subfamily"/>
    <property type="match status" value="1"/>
</dbReference>
<protein>
    <submittedName>
        <fullName evidence="1">Cof-type HAD-IIB family hydrolase</fullName>
    </submittedName>
</protein>
<dbReference type="InterPro" id="IPR006379">
    <property type="entry name" value="HAD-SF_hydro_IIB"/>
</dbReference>
<gene>
    <name evidence="1" type="ORF">HGO97_004020</name>
</gene>
<sequence length="307" mass="35133">MTEAIYLDIDGTLRDEQKGIPKSAIWALEQCRKQNIKVIICTGRNPASIQNDVQALSLDGMISGGGCYIRYRDEILWKKYFSPRTIEYVLRQHDQGDFSLAMETETKIWMDEKAFTFYRQDIEKKLRGLNEQRKNQFLIQNKIVYEANLKQYDEKVTNVHKLCMAGEKREIERIQFSLRGESEIGQEKLWNGRWYLELLPRGCDKGKAVQKVNQRLGISKDNTISFGDSENDIAMMKETGTAVAVGSCSILVQECASSICEPVMEDGLYKELVRRKVIRPDLGRNSEHERTVVAGGSCISDLSEELL</sequence>
<dbReference type="PANTHER" id="PTHR10000">
    <property type="entry name" value="PHOSPHOSERINE PHOSPHATASE"/>
    <property type="match status" value="1"/>
</dbReference>
<accession>A0ABS6D0E6</accession>
<dbReference type="RefSeq" id="WP_216239685.1">
    <property type="nucleotide sequence ID" value="NZ_JABACJ020000002.1"/>
</dbReference>
<dbReference type="NCBIfam" id="TIGR01484">
    <property type="entry name" value="HAD-SF-IIB"/>
    <property type="match status" value="1"/>
</dbReference>